<organism evidence="10 11">
    <name type="scientific">Lancefieldella parvula (strain ATCC 33793 / DSM 20469 / CCUG 32760 / JCM 10300 / KCTC 3663 / VPI 0546 / 1246)</name>
    <name type="common">Atopobium parvulum</name>
    <dbReference type="NCBI Taxonomy" id="521095"/>
    <lineage>
        <taxon>Bacteria</taxon>
        <taxon>Bacillati</taxon>
        <taxon>Actinomycetota</taxon>
        <taxon>Coriobacteriia</taxon>
        <taxon>Coriobacteriales</taxon>
        <taxon>Atopobiaceae</taxon>
        <taxon>Lancefieldella</taxon>
    </lineage>
</organism>
<keyword evidence="7" id="KW-0963">Cytoplasm</keyword>
<dbReference type="InterPro" id="IPR002313">
    <property type="entry name" value="Lys-tRNA-ligase_II"/>
</dbReference>
<comment type="similarity">
    <text evidence="7">Belongs to the class-II aminoacyl-tRNA synthetase family.</text>
</comment>
<dbReference type="InterPro" id="IPR044136">
    <property type="entry name" value="Lys-tRNA-ligase_II_N"/>
</dbReference>
<dbReference type="EC" id="6.1.1.6" evidence="7"/>
<feature type="binding site" evidence="7">
    <location>
        <position position="442"/>
    </location>
    <ligand>
        <name>Mg(2+)</name>
        <dbReference type="ChEBI" id="CHEBI:18420"/>
        <label>1</label>
    </ligand>
</feature>
<evidence type="ECO:0000256" key="1">
    <source>
        <dbReference type="ARBA" id="ARBA00022598"/>
    </source>
</evidence>
<dbReference type="InterPro" id="IPR006195">
    <property type="entry name" value="aa-tRNA-synth_II"/>
</dbReference>
<dbReference type="PRINTS" id="PR00982">
    <property type="entry name" value="TRNASYNTHLYS"/>
</dbReference>
<comment type="subunit">
    <text evidence="7">Homodimer.</text>
</comment>
<evidence type="ECO:0000256" key="4">
    <source>
        <dbReference type="ARBA" id="ARBA00022840"/>
    </source>
</evidence>
<dbReference type="PROSITE" id="PS50862">
    <property type="entry name" value="AA_TRNA_LIGASE_II"/>
    <property type="match status" value="1"/>
</dbReference>
<keyword evidence="2 7" id="KW-0479">Metal-binding</keyword>
<dbReference type="STRING" id="521095.Apar_1187"/>
<dbReference type="eggNOG" id="COG1190">
    <property type="taxonomic scope" value="Bacteria"/>
</dbReference>
<dbReference type="AlphaFoldDB" id="C8W825"/>
<evidence type="ECO:0000256" key="7">
    <source>
        <dbReference type="HAMAP-Rule" id="MF_00252"/>
    </source>
</evidence>
<dbReference type="InterPro" id="IPR012340">
    <property type="entry name" value="NA-bd_OB-fold"/>
</dbReference>
<dbReference type="InterPro" id="IPR004364">
    <property type="entry name" value="Aa-tRNA-synt_II"/>
</dbReference>
<dbReference type="SUPFAM" id="SSF55681">
    <property type="entry name" value="Class II aaRS and biotin synthetases"/>
    <property type="match status" value="1"/>
</dbReference>
<dbReference type="CDD" id="cd04322">
    <property type="entry name" value="LysRS_N"/>
    <property type="match status" value="1"/>
</dbReference>
<dbReference type="HOGENOM" id="CLU_008255_6_0_11"/>
<dbReference type="RefSeq" id="WP_012809271.1">
    <property type="nucleotide sequence ID" value="NC_013203.1"/>
</dbReference>
<dbReference type="GO" id="GO:0000287">
    <property type="term" value="F:magnesium ion binding"/>
    <property type="evidence" value="ECO:0007669"/>
    <property type="project" value="UniProtKB-UniRule"/>
</dbReference>
<evidence type="ECO:0000256" key="6">
    <source>
        <dbReference type="ARBA" id="ARBA00048573"/>
    </source>
</evidence>
<keyword evidence="5 7" id="KW-0030">Aminoacyl-tRNA synthetase</keyword>
<name>C8W825_LANP1</name>
<dbReference type="Pfam" id="PF00152">
    <property type="entry name" value="tRNA-synt_2"/>
    <property type="match status" value="1"/>
</dbReference>
<dbReference type="GeneID" id="84806708"/>
<evidence type="ECO:0000256" key="8">
    <source>
        <dbReference type="RuleBase" id="RU000336"/>
    </source>
</evidence>
<dbReference type="KEGG" id="apv:Apar_1187"/>
<proteinExistence type="inferred from homology"/>
<dbReference type="SUPFAM" id="SSF50249">
    <property type="entry name" value="Nucleic acid-binding proteins"/>
    <property type="match status" value="1"/>
</dbReference>
<dbReference type="Pfam" id="PF01336">
    <property type="entry name" value="tRNA_anti-codon"/>
    <property type="match status" value="1"/>
</dbReference>
<accession>C8W825</accession>
<dbReference type="Proteomes" id="UP000000960">
    <property type="component" value="Chromosome"/>
</dbReference>
<dbReference type="NCBIfam" id="TIGR00499">
    <property type="entry name" value="lysS_bact"/>
    <property type="match status" value="1"/>
</dbReference>
<evidence type="ECO:0000313" key="11">
    <source>
        <dbReference type="Proteomes" id="UP000000960"/>
    </source>
</evidence>
<dbReference type="GO" id="GO:0004824">
    <property type="term" value="F:lysine-tRNA ligase activity"/>
    <property type="evidence" value="ECO:0007669"/>
    <property type="project" value="UniProtKB-UniRule"/>
</dbReference>
<reference evidence="10 11" key="1">
    <citation type="journal article" date="2009" name="Stand. Genomic Sci.">
        <title>Complete genome sequence of Atopobium parvulum type strain (IPP 1246).</title>
        <authorList>
            <person name="Copeland A."/>
            <person name="Sikorski J."/>
            <person name="Lapidus A."/>
            <person name="Nolan M."/>
            <person name="Del Rio T.G."/>
            <person name="Lucas S."/>
            <person name="Chen F."/>
            <person name="Tice H."/>
            <person name="Pitluck S."/>
            <person name="Cheng J.F."/>
            <person name="Pukall R."/>
            <person name="Chertkov O."/>
            <person name="Brettin T."/>
            <person name="Han C."/>
            <person name="Detter J.C."/>
            <person name="Kuske C."/>
            <person name="Bruce D."/>
            <person name="Goodwin L."/>
            <person name="Ivanova N."/>
            <person name="Mavromatis K."/>
            <person name="Mikhailova N."/>
            <person name="Chen A."/>
            <person name="Palaniappan K."/>
            <person name="Chain P."/>
            <person name="Rohde M."/>
            <person name="Goker M."/>
            <person name="Bristow J."/>
            <person name="Eisen J.A."/>
            <person name="Markowitz V."/>
            <person name="Hugenholtz P."/>
            <person name="Kyrpides N.C."/>
            <person name="Klenk H.P."/>
            <person name="Detter J.C."/>
        </authorList>
    </citation>
    <scope>NUCLEOTIDE SEQUENCE [LARGE SCALE GENOMIC DNA]</scope>
    <source>
        <strain evidence="11">ATCC 33793 / DSM 20469 / CCUG 32760 / JCM 10300 / KCTC 3663 / VPI 0546 / 1246</strain>
    </source>
</reference>
<dbReference type="EMBL" id="CP001721">
    <property type="protein sequence ID" value="ACV51615.1"/>
    <property type="molecule type" value="Genomic_DNA"/>
</dbReference>
<protein>
    <recommendedName>
        <fullName evidence="7">Lysine--tRNA ligase</fullName>
        <ecNumber evidence="7">6.1.1.6</ecNumber>
    </recommendedName>
    <alternativeName>
        <fullName evidence="7">Lysyl-tRNA synthetase</fullName>
        <shortName evidence="7">LysRS</shortName>
    </alternativeName>
</protein>
<keyword evidence="1 7" id="KW-0436">Ligase</keyword>
<dbReference type="Gene3D" id="2.40.50.140">
    <property type="entry name" value="Nucleic acid-binding proteins"/>
    <property type="match status" value="1"/>
</dbReference>
<dbReference type="GO" id="GO:0005829">
    <property type="term" value="C:cytosol"/>
    <property type="evidence" value="ECO:0007669"/>
    <property type="project" value="TreeGrafter"/>
</dbReference>
<gene>
    <name evidence="7" type="primary">lysS</name>
    <name evidence="10" type="ordered locus">Apar_1187</name>
</gene>
<feature type="binding site" evidence="7">
    <location>
        <position position="449"/>
    </location>
    <ligand>
        <name>Mg(2+)</name>
        <dbReference type="ChEBI" id="CHEBI:18420"/>
        <label>2</label>
    </ligand>
</feature>
<dbReference type="GO" id="GO:0005524">
    <property type="term" value="F:ATP binding"/>
    <property type="evidence" value="ECO:0007669"/>
    <property type="project" value="UniProtKB-UniRule"/>
</dbReference>
<dbReference type="GO" id="GO:0006430">
    <property type="term" value="P:lysyl-tRNA aminoacylation"/>
    <property type="evidence" value="ECO:0007669"/>
    <property type="project" value="UniProtKB-UniRule"/>
</dbReference>
<keyword evidence="7" id="KW-0648">Protein biosynthesis</keyword>
<keyword evidence="11" id="KW-1185">Reference proteome</keyword>
<dbReference type="InterPro" id="IPR045864">
    <property type="entry name" value="aa-tRNA-synth_II/BPL/LPL"/>
</dbReference>
<evidence type="ECO:0000313" key="10">
    <source>
        <dbReference type="EMBL" id="ACV51615.1"/>
    </source>
</evidence>
<keyword evidence="4 7" id="KW-0067">ATP-binding</keyword>
<keyword evidence="7 8" id="KW-0460">Magnesium</keyword>
<dbReference type="PANTHER" id="PTHR42918">
    <property type="entry name" value="LYSYL-TRNA SYNTHETASE"/>
    <property type="match status" value="1"/>
</dbReference>
<evidence type="ECO:0000256" key="2">
    <source>
        <dbReference type="ARBA" id="ARBA00022723"/>
    </source>
</evidence>
<evidence type="ECO:0000256" key="3">
    <source>
        <dbReference type="ARBA" id="ARBA00022741"/>
    </source>
</evidence>
<feature type="binding site" evidence="7">
    <location>
        <position position="449"/>
    </location>
    <ligand>
        <name>Mg(2+)</name>
        <dbReference type="ChEBI" id="CHEBI:18420"/>
        <label>1</label>
    </ligand>
</feature>
<dbReference type="Gene3D" id="3.30.930.10">
    <property type="entry name" value="Bira Bifunctional Protein, Domain 2"/>
    <property type="match status" value="1"/>
</dbReference>
<dbReference type="PANTHER" id="PTHR42918:SF15">
    <property type="entry name" value="LYSINE--TRNA LIGASE, CHLOROPLASTIC_MITOCHONDRIAL"/>
    <property type="match status" value="1"/>
</dbReference>
<keyword evidence="3 7" id="KW-0547">Nucleotide-binding</keyword>
<dbReference type="CDD" id="cd00775">
    <property type="entry name" value="LysRS_core"/>
    <property type="match status" value="1"/>
</dbReference>
<dbReference type="NCBIfam" id="NF001756">
    <property type="entry name" value="PRK00484.1"/>
    <property type="match status" value="1"/>
</dbReference>
<dbReference type="InterPro" id="IPR004365">
    <property type="entry name" value="NA-bd_OB_tRNA"/>
</dbReference>
<comment type="catalytic activity">
    <reaction evidence="6 7 8">
        <text>tRNA(Lys) + L-lysine + ATP = L-lysyl-tRNA(Lys) + AMP + diphosphate</text>
        <dbReference type="Rhea" id="RHEA:20792"/>
        <dbReference type="Rhea" id="RHEA-COMP:9696"/>
        <dbReference type="Rhea" id="RHEA-COMP:9697"/>
        <dbReference type="ChEBI" id="CHEBI:30616"/>
        <dbReference type="ChEBI" id="CHEBI:32551"/>
        <dbReference type="ChEBI" id="CHEBI:33019"/>
        <dbReference type="ChEBI" id="CHEBI:78442"/>
        <dbReference type="ChEBI" id="CHEBI:78529"/>
        <dbReference type="ChEBI" id="CHEBI:456215"/>
        <dbReference type="EC" id="6.1.1.6"/>
    </reaction>
</comment>
<sequence>MSEVENNIAGNSAAAENTAAKNNTAVITAADATEATPEASINDERAQRKARRQALLDAGIDPYPIQSTVTAHVAELEERYADLEDGQTGEEVYSVAGRVRAIRNQGKIAFVVVEDYTGQIQLFCRINNLDEKNWELLGLLDLGDIIGATGAIMRTRRGQLSLAVTSLEVLSKSLRPLPEKFHGLTDREVRYRQRYVDLIMNPEVRDVFRKRSQIISIIRQFMEADGYMEVETPVLQEILGGANAKPFITHYNALNTEDYLRIATELPLKRLLVGGLERVYELGRQFRNEGTDLTHNPEFTSMEAYAAYSDLAGMRELSQNLFQEIARKTCGCEEGHEVITYQGTEVDLSGNWRVASLAEIASEVTGEELSIDTPVEKLRAVLDRYEIEWNPEWQAGKLLFEIYDELGEKSIVNPTFVCDYPAEVSPLTKRKADDPRLTDRFELIICGAEYANAYSELNDPVDQEERFAAQMEAKRQGDEEAMEYDYDFIRALEYGMPPAGGIGYGIDRMMMLFCDQPSIRDVLLFPQLKPEKR</sequence>
<comment type="subcellular location">
    <subcellularLocation>
        <location evidence="7">Cytoplasm</location>
    </subcellularLocation>
</comment>
<dbReference type="GO" id="GO:0000049">
    <property type="term" value="F:tRNA binding"/>
    <property type="evidence" value="ECO:0007669"/>
    <property type="project" value="TreeGrafter"/>
</dbReference>
<dbReference type="HAMAP" id="MF_00252">
    <property type="entry name" value="Lys_tRNA_synth_class2"/>
    <property type="match status" value="1"/>
</dbReference>
<dbReference type="OrthoDB" id="9801152at2"/>
<evidence type="ECO:0000256" key="5">
    <source>
        <dbReference type="ARBA" id="ARBA00023146"/>
    </source>
</evidence>
<comment type="cofactor">
    <cofactor evidence="7 8">
        <name>Mg(2+)</name>
        <dbReference type="ChEBI" id="CHEBI:18420"/>
    </cofactor>
    <text evidence="7 8">Binds 3 Mg(2+) ions per subunit.</text>
</comment>
<evidence type="ECO:0000259" key="9">
    <source>
        <dbReference type="PROSITE" id="PS50862"/>
    </source>
</evidence>
<dbReference type="InterPro" id="IPR018149">
    <property type="entry name" value="Lys-tRNA-synth_II_C"/>
</dbReference>
<feature type="domain" description="Aminoacyl-transfer RNA synthetases class-II family profile" evidence="9">
    <location>
        <begin position="208"/>
        <end position="530"/>
    </location>
</feature>